<dbReference type="InterPro" id="IPR013083">
    <property type="entry name" value="Znf_RING/FYVE/PHD"/>
</dbReference>
<dbReference type="InterPro" id="IPR049342">
    <property type="entry name" value="TRAF1-6_MATH_dom"/>
</dbReference>
<accession>A0A813T7R6</accession>
<evidence type="ECO:0000256" key="1">
    <source>
        <dbReference type="ARBA" id="ARBA00022771"/>
    </source>
</evidence>
<organism evidence="5 8">
    <name type="scientific">Adineta ricciae</name>
    <name type="common">Rotifer</name>
    <dbReference type="NCBI Taxonomy" id="249248"/>
    <lineage>
        <taxon>Eukaryota</taxon>
        <taxon>Metazoa</taxon>
        <taxon>Spiralia</taxon>
        <taxon>Gnathifera</taxon>
        <taxon>Rotifera</taxon>
        <taxon>Eurotatoria</taxon>
        <taxon>Bdelloidea</taxon>
        <taxon>Adinetida</taxon>
        <taxon>Adinetidae</taxon>
        <taxon>Adineta</taxon>
    </lineage>
</organism>
<dbReference type="PANTHER" id="PTHR10131:SF94">
    <property type="entry name" value="TNF RECEPTOR-ASSOCIATED FACTOR 4"/>
    <property type="match status" value="1"/>
</dbReference>
<dbReference type="AlphaFoldDB" id="A0A813T7R6"/>
<keyword evidence="1 3" id="KW-0863">Zinc-finger</keyword>
<name>A0A813T7R6_ADIRI</name>
<evidence type="ECO:0000313" key="5">
    <source>
        <dbReference type="EMBL" id="CAF0806723.1"/>
    </source>
</evidence>
<dbReference type="InterPro" id="IPR008974">
    <property type="entry name" value="TRAF-like"/>
</dbReference>
<sequence>MNQTITSTDKNNVSLGGIEVRNYQQIESTQMCQICQRVLLYPYQLLCCGIRLCRWCSKNGLSNNQPFVCPFCREEQQKKQNQADRGAARELNTVLVDCYVCDWSGMYRDYLEHLGKEHAVLKCADCEECFVAKNLLEEHREEQCEYRSVRCDLLGCGEMVLWSNVEAHYSSTKHQHLLLEFLKQYLGYKHTPSRIKYEQQVEYQELVDTLVPVIEILADDWTRLKSELDESKNKTEQLCSESKLEESTSKNLANTKKSSSCFQTVLLDNGGMAIFPFTLQPGGINSPFSLTSPICKTAPCGYSFVLNTFPTINEENHNERYLSVSIELLCSEYDAILSFPFPYKIFLCLHDQSGQGKHKSVMIPSSDCEVLIRPTIIWQK</sequence>
<dbReference type="EMBL" id="CAJNOJ010000014">
    <property type="protein sequence ID" value="CAF0806723.1"/>
    <property type="molecule type" value="Genomic_DNA"/>
</dbReference>
<reference evidence="5" key="1">
    <citation type="submission" date="2021-02" db="EMBL/GenBank/DDBJ databases">
        <authorList>
            <person name="Nowell W R."/>
        </authorList>
    </citation>
    <scope>NUCLEOTIDE SEQUENCE</scope>
</reference>
<dbReference type="InterPro" id="IPR001841">
    <property type="entry name" value="Znf_RING"/>
</dbReference>
<evidence type="ECO:0000259" key="4">
    <source>
        <dbReference type="PROSITE" id="PS50089"/>
    </source>
</evidence>
<dbReference type="GO" id="GO:0008270">
    <property type="term" value="F:zinc ion binding"/>
    <property type="evidence" value="ECO:0007669"/>
    <property type="project" value="UniProtKB-KW"/>
</dbReference>
<dbReference type="EMBL" id="CAJNOR010001863">
    <property type="protein sequence ID" value="CAF1211468.1"/>
    <property type="molecule type" value="Genomic_DNA"/>
</dbReference>
<proteinExistence type="predicted"/>
<feature type="domain" description="RING-type" evidence="4">
    <location>
        <begin position="32"/>
        <end position="73"/>
    </location>
</feature>
<dbReference type="PROSITE" id="PS50089">
    <property type="entry name" value="ZF_RING_2"/>
    <property type="match status" value="1"/>
</dbReference>
<evidence type="ECO:0000313" key="7">
    <source>
        <dbReference type="Proteomes" id="UP000663828"/>
    </source>
</evidence>
<dbReference type="Pfam" id="PF21355">
    <property type="entry name" value="TRAF-mep_MATH"/>
    <property type="match status" value="1"/>
</dbReference>
<evidence type="ECO:0000256" key="3">
    <source>
        <dbReference type="PROSITE-ProRule" id="PRU00175"/>
    </source>
</evidence>
<dbReference type="Gene3D" id="2.60.210.10">
    <property type="entry name" value="Apoptosis, Tumor Necrosis Factor Receptor Associated Protein 2, Chain A"/>
    <property type="match status" value="1"/>
</dbReference>
<dbReference type="SUPFAM" id="SSF57850">
    <property type="entry name" value="RING/U-box"/>
    <property type="match status" value="1"/>
</dbReference>
<dbReference type="Proteomes" id="UP000663852">
    <property type="component" value="Unassembled WGS sequence"/>
</dbReference>
<comment type="caution">
    <text evidence="5">The sequence shown here is derived from an EMBL/GenBank/DDBJ whole genome shotgun (WGS) entry which is preliminary data.</text>
</comment>
<protein>
    <recommendedName>
        <fullName evidence="4">RING-type domain-containing protein</fullName>
    </recommendedName>
</protein>
<dbReference type="OrthoDB" id="6475149at2759"/>
<keyword evidence="7" id="KW-1185">Reference proteome</keyword>
<keyword evidence="2" id="KW-0862">Zinc</keyword>
<evidence type="ECO:0000313" key="6">
    <source>
        <dbReference type="EMBL" id="CAF1211468.1"/>
    </source>
</evidence>
<dbReference type="PANTHER" id="PTHR10131">
    <property type="entry name" value="TNF RECEPTOR ASSOCIATED FACTOR"/>
    <property type="match status" value="1"/>
</dbReference>
<dbReference type="SUPFAM" id="SSF49599">
    <property type="entry name" value="TRAF domain-like"/>
    <property type="match status" value="2"/>
</dbReference>
<gene>
    <name evidence="5" type="ORF">EDS130_LOCUS5132</name>
    <name evidence="6" type="ORF">XAT740_LOCUS24215</name>
</gene>
<dbReference type="Gene3D" id="3.30.40.10">
    <property type="entry name" value="Zinc/RING finger domain, C3HC4 (zinc finger)"/>
    <property type="match status" value="2"/>
</dbReference>
<dbReference type="Proteomes" id="UP000663828">
    <property type="component" value="Unassembled WGS sequence"/>
</dbReference>
<evidence type="ECO:0000313" key="8">
    <source>
        <dbReference type="Proteomes" id="UP000663852"/>
    </source>
</evidence>
<evidence type="ECO:0000256" key="2">
    <source>
        <dbReference type="ARBA" id="ARBA00022833"/>
    </source>
</evidence>
<keyword evidence="1 3" id="KW-0479">Metal-binding</keyword>